<comment type="pathway">
    <text evidence="1 8">Amino-acid biosynthesis; L-histidine biosynthesis; L-histidine from 5-phospho-alpha-D-ribose 1-diphosphate: step 8/9.</text>
</comment>
<gene>
    <name evidence="10" type="ORF">A2074_00650</name>
</gene>
<feature type="domain" description="PHP" evidence="9">
    <location>
        <begin position="3"/>
        <end position="192"/>
    </location>
</feature>
<evidence type="ECO:0000256" key="8">
    <source>
        <dbReference type="RuleBase" id="RU366003"/>
    </source>
</evidence>
<dbReference type="CDD" id="cd12110">
    <property type="entry name" value="PHP_HisPPase_Hisj_like"/>
    <property type="match status" value="1"/>
</dbReference>
<dbReference type="Pfam" id="PF02811">
    <property type="entry name" value="PHP"/>
    <property type="match status" value="1"/>
</dbReference>
<comment type="caution">
    <text evidence="10">The sequence shown here is derived from an EMBL/GenBank/DDBJ whole genome shotgun (WGS) entry which is preliminary data.</text>
</comment>
<evidence type="ECO:0000256" key="4">
    <source>
        <dbReference type="ARBA" id="ARBA00022605"/>
    </source>
</evidence>
<dbReference type="EMBL" id="MELI01000083">
    <property type="protein sequence ID" value="OFW32867.1"/>
    <property type="molecule type" value="Genomic_DNA"/>
</dbReference>
<dbReference type="AlphaFoldDB" id="A0A1F2UIK5"/>
<dbReference type="GO" id="GO:0004401">
    <property type="term" value="F:histidinol-phosphatase activity"/>
    <property type="evidence" value="ECO:0007669"/>
    <property type="project" value="UniProtKB-UniRule"/>
</dbReference>
<evidence type="ECO:0000256" key="7">
    <source>
        <dbReference type="ARBA" id="ARBA00049158"/>
    </source>
</evidence>
<proteinExistence type="inferred from homology"/>
<keyword evidence="5 8" id="KW-0378">Hydrolase</keyword>
<evidence type="ECO:0000313" key="11">
    <source>
        <dbReference type="Proteomes" id="UP000178086"/>
    </source>
</evidence>
<accession>A0A1F2UIK5</accession>
<evidence type="ECO:0000259" key="9">
    <source>
        <dbReference type="Pfam" id="PF02811"/>
    </source>
</evidence>
<evidence type="ECO:0000256" key="5">
    <source>
        <dbReference type="ARBA" id="ARBA00022801"/>
    </source>
</evidence>
<dbReference type="PANTHER" id="PTHR21039">
    <property type="entry name" value="HISTIDINOL PHOSPHATASE-RELATED"/>
    <property type="match status" value="1"/>
</dbReference>
<dbReference type="GO" id="GO:0005737">
    <property type="term" value="C:cytoplasm"/>
    <property type="evidence" value="ECO:0007669"/>
    <property type="project" value="TreeGrafter"/>
</dbReference>
<organism evidence="10 11">
    <name type="scientific">Candidatus Aquicultor primus</name>
    <dbReference type="NCBI Taxonomy" id="1797195"/>
    <lineage>
        <taxon>Bacteria</taxon>
        <taxon>Bacillati</taxon>
        <taxon>Actinomycetota</taxon>
        <taxon>Candidatus Aquicultoria</taxon>
        <taxon>Candidatus Aquicultorales</taxon>
        <taxon>Candidatus Aquicultoraceae</taxon>
        <taxon>Candidatus Aquicultor</taxon>
    </lineage>
</organism>
<evidence type="ECO:0000256" key="1">
    <source>
        <dbReference type="ARBA" id="ARBA00004970"/>
    </source>
</evidence>
<dbReference type="PANTHER" id="PTHR21039:SF0">
    <property type="entry name" value="HISTIDINOL-PHOSPHATASE"/>
    <property type="match status" value="1"/>
</dbReference>
<dbReference type="SUPFAM" id="SSF89550">
    <property type="entry name" value="PHP domain-like"/>
    <property type="match status" value="1"/>
</dbReference>
<evidence type="ECO:0000256" key="6">
    <source>
        <dbReference type="ARBA" id="ARBA00023102"/>
    </source>
</evidence>
<dbReference type="GO" id="GO:0000105">
    <property type="term" value="P:L-histidine biosynthetic process"/>
    <property type="evidence" value="ECO:0007669"/>
    <property type="project" value="UniProtKB-UniRule"/>
</dbReference>
<protein>
    <recommendedName>
        <fullName evidence="3 8">Histidinol-phosphatase</fullName>
        <shortName evidence="8">HolPase</shortName>
        <ecNumber evidence="3 8">3.1.3.15</ecNumber>
    </recommendedName>
</protein>
<dbReference type="InterPro" id="IPR004013">
    <property type="entry name" value="PHP_dom"/>
</dbReference>
<dbReference type="InterPro" id="IPR016195">
    <property type="entry name" value="Pol/histidinol_Pase-like"/>
</dbReference>
<comment type="catalytic activity">
    <reaction evidence="7 8">
        <text>L-histidinol phosphate + H2O = L-histidinol + phosphate</text>
        <dbReference type="Rhea" id="RHEA:14465"/>
        <dbReference type="ChEBI" id="CHEBI:15377"/>
        <dbReference type="ChEBI" id="CHEBI:43474"/>
        <dbReference type="ChEBI" id="CHEBI:57699"/>
        <dbReference type="ChEBI" id="CHEBI:57980"/>
        <dbReference type="EC" id="3.1.3.15"/>
    </reaction>
</comment>
<dbReference type="Proteomes" id="UP000178086">
    <property type="component" value="Unassembled WGS sequence"/>
</dbReference>
<keyword evidence="4 8" id="KW-0028">Amino-acid biosynthesis</keyword>
<dbReference type="Gene3D" id="3.20.20.140">
    <property type="entry name" value="Metal-dependent hydrolases"/>
    <property type="match status" value="1"/>
</dbReference>
<dbReference type="NCBIfam" id="NF005596">
    <property type="entry name" value="PRK07328.1"/>
    <property type="match status" value="1"/>
</dbReference>
<name>A0A1F2UIK5_9ACTN</name>
<dbReference type="EC" id="3.1.3.15" evidence="3 8"/>
<dbReference type="UniPathway" id="UPA00031">
    <property type="reaction ID" value="UER00013"/>
</dbReference>
<keyword evidence="6 8" id="KW-0368">Histidine biosynthesis</keyword>
<evidence type="ECO:0000313" key="10">
    <source>
        <dbReference type="EMBL" id="OFW32867.1"/>
    </source>
</evidence>
<evidence type="ECO:0000256" key="2">
    <source>
        <dbReference type="ARBA" id="ARBA00009152"/>
    </source>
</evidence>
<reference evidence="10 11" key="1">
    <citation type="journal article" date="2016" name="Nat. Commun.">
        <title>Thousands of microbial genomes shed light on interconnected biogeochemical processes in an aquifer system.</title>
        <authorList>
            <person name="Anantharaman K."/>
            <person name="Brown C.T."/>
            <person name="Hug L.A."/>
            <person name="Sharon I."/>
            <person name="Castelle C.J."/>
            <person name="Probst A.J."/>
            <person name="Thomas B.C."/>
            <person name="Singh A."/>
            <person name="Wilkins M.J."/>
            <person name="Karaoz U."/>
            <person name="Brodie E.L."/>
            <person name="Williams K.H."/>
            <person name="Hubbard S.S."/>
            <person name="Banfield J.F."/>
        </authorList>
    </citation>
    <scope>NUCLEOTIDE SEQUENCE [LARGE SCALE GENOMIC DNA]</scope>
</reference>
<evidence type="ECO:0000256" key="3">
    <source>
        <dbReference type="ARBA" id="ARBA00013085"/>
    </source>
</evidence>
<dbReference type="NCBIfam" id="TIGR01856">
    <property type="entry name" value="hisJ_fam"/>
    <property type="match status" value="1"/>
</dbReference>
<sequence>MIDYHVHTARCGHADGEMLDYVAQAHKIGLLELGFADHLPLLTQEDPTLTMTLGELSGYVQEVNSLAEDADGIIVKLGIEADYLPGLEGETAALLASCDFDYVIGSIHFIDGWGFDDSRYLEGYAQKDIHTIYEDYFRLVAQAAGSGMFDIIGHLDLVKKYGFRPETDITGLLEDTVAALKEAGVCVEINTAGLRKPVGEVYPSETILALCARAGVPITLGSDAHRPDQVGMDFDHALRLAVVAGYRRLAVFNKRERDYIDIP</sequence>
<comment type="similarity">
    <text evidence="2 8">Belongs to the PHP hydrolase family. HisK subfamily.</text>
</comment>
<dbReference type="InterPro" id="IPR010140">
    <property type="entry name" value="Histidinol_P_phosphatase_HisJ"/>
</dbReference>